<evidence type="ECO:0000313" key="2">
    <source>
        <dbReference type="Proteomes" id="UP000607653"/>
    </source>
</evidence>
<gene>
    <name evidence="1" type="ORF">HUJ06_024086</name>
</gene>
<name>A0A822XSF5_NELNU</name>
<proteinExistence type="predicted"/>
<dbReference type="Proteomes" id="UP000607653">
    <property type="component" value="Unassembled WGS sequence"/>
</dbReference>
<dbReference type="AlphaFoldDB" id="A0A822XSF5"/>
<protein>
    <submittedName>
        <fullName evidence="1">Uncharacterized protein</fullName>
    </submittedName>
</protein>
<dbReference type="EMBL" id="DUZY01000001">
    <property type="protein sequence ID" value="DAD22623.1"/>
    <property type="molecule type" value="Genomic_DNA"/>
</dbReference>
<dbReference type="Gene3D" id="3.10.450.700">
    <property type="match status" value="1"/>
</dbReference>
<reference evidence="1 2" key="1">
    <citation type="journal article" date="2020" name="Mol. Biol. Evol.">
        <title>Distinct Expression and Methylation Patterns for Genes with Different Fates following a Single Whole-Genome Duplication in Flowering Plants.</title>
        <authorList>
            <person name="Shi T."/>
            <person name="Rahmani R.S."/>
            <person name="Gugger P.F."/>
            <person name="Wang M."/>
            <person name="Li H."/>
            <person name="Zhang Y."/>
            <person name="Li Z."/>
            <person name="Wang Q."/>
            <person name="Van de Peer Y."/>
            <person name="Marchal K."/>
            <person name="Chen J."/>
        </authorList>
    </citation>
    <scope>NUCLEOTIDE SEQUENCE [LARGE SCALE GENOMIC DNA]</scope>
    <source>
        <tissue evidence="1">Leaf</tissue>
    </source>
</reference>
<comment type="caution">
    <text evidence="1">The sequence shown here is derived from an EMBL/GenBank/DDBJ whole genome shotgun (WGS) entry which is preliminary data.</text>
</comment>
<evidence type="ECO:0000313" key="1">
    <source>
        <dbReference type="EMBL" id="DAD22623.1"/>
    </source>
</evidence>
<sequence length="156" mass="18515">MEKRSEEGFRMVNSWKSILNTEAKKLLLESGRLRGKNLIKIREDRKAMILSFKEAVLWLKGFIDGVIQSVRTVSWRNALEMERKRFKVELRRNGKGWFITISEYFSARKPMVFLPEGKKTQGWKAFIRELQHFLISVNMHEKQGREQSFATLKYSE</sequence>
<accession>A0A822XSF5</accession>
<organism evidence="1 2">
    <name type="scientific">Nelumbo nucifera</name>
    <name type="common">Sacred lotus</name>
    <dbReference type="NCBI Taxonomy" id="4432"/>
    <lineage>
        <taxon>Eukaryota</taxon>
        <taxon>Viridiplantae</taxon>
        <taxon>Streptophyta</taxon>
        <taxon>Embryophyta</taxon>
        <taxon>Tracheophyta</taxon>
        <taxon>Spermatophyta</taxon>
        <taxon>Magnoliopsida</taxon>
        <taxon>Proteales</taxon>
        <taxon>Nelumbonaceae</taxon>
        <taxon>Nelumbo</taxon>
    </lineage>
</organism>
<keyword evidence="2" id="KW-1185">Reference proteome</keyword>